<gene>
    <name evidence="1" type="ORF">ACFFPJ_12615</name>
</gene>
<protein>
    <submittedName>
        <fullName evidence="1">Uncharacterized protein</fullName>
    </submittedName>
</protein>
<name>A0ABV5T4R6_9MICO</name>
<dbReference type="Proteomes" id="UP001589611">
    <property type="component" value="Unassembled WGS sequence"/>
</dbReference>
<reference evidence="1 2" key="1">
    <citation type="submission" date="2024-09" db="EMBL/GenBank/DDBJ databases">
        <authorList>
            <person name="Sun Q."/>
            <person name="Mori K."/>
        </authorList>
    </citation>
    <scope>NUCLEOTIDE SEQUENCE [LARGE SCALE GENOMIC DNA]</scope>
    <source>
        <strain evidence="1 2">JCM 1342</strain>
    </source>
</reference>
<evidence type="ECO:0000313" key="2">
    <source>
        <dbReference type="Proteomes" id="UP001589611"/>
    </source>
</evidence>
<accession>A0ABV5T4R6</accession>
<dbReference type="RefSeq" id="WP_344715426.1">
    <property type="nucleotide sequence ID" value="NZ_BAAAWH010000001.1"/>
</dbReference>
<sequence>MMTLHYTGRSVLMPTDICEAVLRYAKALAGSQTSDVVSVPVLAEGGELVDAEFLLGPASQLYAMPAADSANDRGNAASVAELDRRTRLLHPPVVVTSHIDPRTQIDLDS</sequence>
<evidence type="ECO:0000313" key="1">
    <source>
        <dbReference type="EMBL" id="MFB9646636.1"/>
    </source>
</evidence>
<keyword evidence="2" id="KW-1185">Reference proteome</keyword>
<comment type="caution">
    <text evidence="1">The sequence shown here is derived from an EMBL/GenBank/DDBJ whole genome shotgun (WGS) entry which is preliminary data.</text>
</comment>
<dbReference type="EMBL" id="JBHMBE010000004">
    <property type="protein sequence ID" value="MFB9646636.1"/>
    <property type="molecule type" value="Genomic_DNA"/>
</dbReference>
<organism evidence="1 2">
    <name type="scientific">Microbacterium terregens</name>
    <dbReference type="NCBI Taxonomy" id="69363"/>
    <lineage>
        <taxon>Bacteria</taxon>
        <taxon>Bacillati</taxon>
        <taxon>Actinomycetota</taxon>
        <taxon>Actinomycetes</taxon>
        <taxon>Micrococcales</taxon>
        <taxon>Microbacteriaceae</taxon>
        <taxon>Microbacterium</taxon>
    </lineage>
</organism>
<proteinExistence type="predicted"/>